<proteinExistence type="predicted"/>
<feature type="region of interest" description="Disordered" evidence="1">
    <location>
        <begin position="19"/>
        <end position="84"/>
    </location>
</feature>
<evidence type="ECO:0000313" key="2">
    <source>
        <dbReference type="EMBL" id="RKG63906.1"/>
    </source>
</evidence>
<gene>
    <name evidence="2" type="ORF">D7V88_42250</name>
</gene>
<evidence type="ECO:0000256" key="1">
    <source>
        <dbReference type="SAM" id="MobiDB-lite"/>
    </source>
</evidence>
<dbReference type="AlphaFoldDB" id="A0A3A8H104"/>
<dbReference type="RefSeq" id="WP_208726795.1">
    <property type="nucleotide sequence ID" value="NZ_RAVZ01000807.1"/>
</dbReference>
<keyword evidence="3" id="KW-1185">Reference proteome</keyword>
<feature type="compositionally biased region" description="Acidic residues" evidence="1">
    <location>
        <begin position="58"/>
        <end position="70"/>
    </location>
</feature>
<dbReference type="Proteomes" id="UP000268094">
    <property type="component" value="Unassembled WGS sequence"/>
</dbReference>
<dbReference type="EMBL" id="RAVZ01000807">
    <property type="protein sequence ID" value="RKG63906.1"/>
    <property type="molecule type" value="Genomic_DNA"/>
</dbReference>
<comment type="caution">
    <text evidence="2">The sequence shown here is derived from an EMBL/GenBank/DDBJ whole genome shotgun (WGS) entry which is preliminary data.</text>
</comment>
<sequence length="151" mass="15431">GLLAVGAVFGVAVVEVEKQQRAAQGIEAPEVSGPAEAAETADDGEASSSDAPDSNDVTSEDEETSADGEEPPPSSSEAHAANEDAEAVAGAYRITSGWSLLPFGMDGASFVIRDDVEDVVIGEFTFREGRVTPAAASSTGAYWLDLNPDGV</sequence>
<name>A0A3A8H104_9BACT</name>
<evidence type="ECO:0000313" key="3">
    <source>
        <dbReference type="Proteomes" id="UP000268094"/>
    </source>
</evidence>
<organism evidence="2 3">
    <name type="scientific">Corallococcus terminator</name>
    <dbReference type="NCBI Taxonomy" id="2316733"/>
    <lineage>
        <taxon>Bacteria</taxon>
        <taxon>Pseudomonadati</taxon>
        <taxon>Myxococcota</taxon>
        <taxon>Myxococcia</taxon>
        <taxon>Myxococcales</taxon>
        <taxon>Cystobacterineae</taxon>
        <taxon>Myxococcaceae</taxon>
        <taxon>Corallococcus</taxon>
    </lineage>
</organism>
<accession>A0A3A8H104</accession>
<feature type="non-terminal residue" evidence="2">
    <location>
        <position position="151"/>
    </location>
</feature>
<feature type="non-terminal residue" evidence="2">
    <location>
        <position position="1"/>
    </location>
</feature>
<protein>
    <submittedName>
        <fullName evidence="2">Uncharacterized protein</fullName>
    </submittedName>
</protein>
<reference evidence="3" key="1">
    <citation type="submission" date="2018-09" db="EMBL/GenBank/DDBJ databases">
        <authorList>
            <person name="Livingstone P.G."/>
            <person name="Whitworth D.E."/>
        </authorList>
    </citation>
    <scope>NUCLEOTIDE SEQUENCE [LARGE SCALE GENOMIC DNA]</scope>
    <source>
        <strain evidence="3">CA054A</strain>
    </source>
</reference>